<feature type="domain" description="Transferrin-like" evidence="3">
    <location>
        <begin position="378"/>
        <end position="698"/>
    </location>
</feature>
<keyword evidence="5" id="KW-1185">Reference proteome</keyword>
<proteinExistence type="predicted"/>
<gene>
    <name evidence="4" type="ORF">PAPOLLO_LOCUS20969</name>
</gene>
<protein>
    <submittedName>
        <fullName evidence="4">(apollo) hypothetical protein</fullName>
    </submittedName>
</protein>
<evidence type="ECO:0000313" key="4">
    <source>
        <dbReference type="EMBL" id="CAG5036959.1"/>
    </source>
</evidence>
<dbReference type="Proteomes" id="UP000691718">
    <property type="component" value="Unassembled WGS sequence"/>
</dbReference>
<dbReference type="PROSITE" id="PS51408">
    <property type="entry name" value="TRANSFERRIN_LIKE_4"/>
    <property type="match status" value="2"/>
</dbReference>
<dbReference type="PANTHER" id="PTHR11485">
    <property type="entry name" value="TRANSFERRIN"/>
    <property type="match status" value="1"/>
</dbReference>
<dbReference type="GO" id="GO:0006826">
    <property type="term" value="P:iron ion transport"/>
    <property type="evidence" value="ECO:0007669"/>
    <property type="project" value="TreeGrafter"/>
</dbReference>
<comment type="caution">
    <text evidence="4">The sequence shown here is derived from an EMBL/GenBank/DDBJ whole genome shotgun (WGS) entry which is preliminary data.</text>
</comment>
<evidence type="ECO:0000313" key="5">
    <source>
        <dbReference type="Proteomes" id="UP000691718"/>
    </source>
</evidence>
<dbReference type="AlphaFoldDB" id="A0A8S3XRC7"/>
<organism evidence="4 5">
    <name type="scientific">Parnassius apollo</name>
    <name type="common">Apollo butterfly</name>
    <name type="synonym">Papilio apollo</name>
    <dbReference type="NCBI Taxonomy" id="110799"/>
    <lineage>
        <taxon>Eukaryota</taxon>
        <taxon>Metazoa</taxon>
        <taxon>Ecdysozoa</taxon>
        <taxon>Arthropoda</taxon>
        <taxon>Hexapoda</taxon>
        <taxon>Insecta</taxon>
        <taxon>Pterygota</taxon>
        <taxon>Neoptera</taxon>
        <taxon>Endopterygota</taxon>
        <taxon>Lepidoptera</taxon>
        <taxon>Glossata</taxon>
        <taxon>Ditrysia</taxon>
        <taxon>Papilionoidea</taxon>
        <taxon>Papilionidae</taxon>
        <taxon>Parnassiinae</taxon>
        <taxon>Parnassini</taxon>
        <taxon>Parnassius</taxon>
        <taxon>Parnassius</taxon>
    </lineage>
</organism>
<dbReference type="GO" id="GO:0005886">
    <property type="term" value="C:plasma membrane"/>
    <property type="evidence" value="ECO:0007669"/>
    <property type="project" value="TreeGrafter"/>
</dbReference>
<name>A0A8S3XRC7_PARAO</name>
<keyword evidence="2" id="KW-0732">Signal</keyword>
<feature type="region of interest" description="Disordered" evidence="1">
    <location>
        <begin position="753"/>
        <end position="816"/>
    </location>
</feature>
<dbReference type="OrthoDB" id="8170333at2759"/>
<dbReference type="CDD" id="cd13529">
    <property type="entry name" value="PBP2_transferrin"/>
    <property type="match status" value="1"/>
</dbReference>
<accession>A0A8S3XRC7</accession>
<feature type="domain" description="Transferrin-like" evidence="3">
    <location>
        <begin position="30"/>
        <end position="368"/>
    </location>
</feature>
<sequence length="847" mass="94397">MNILCQLLFFVLCINVVILQGPGSGQNGNLRLCIVEGRGPYKRGAKYCPVLDEENSGIECVLGTDRLDCLRRISKGTVDFGVFSPEDLIAAQWANIDVLVTNELRDRNKDFERSVVAVVNKRILPDSAAPLTSILRNSSLCHPGVGADDLRPLSDTLTGYLESLVTTRSCDPKLSLSENRIKAVAEFFGRACKAGPWVPDPARDAELKRKYPSLCEACRSTCTQSDRYWGDGGALNCLAEGAGDVMWSELADVVAYFGLNMPPSVSSISTDHLAYLCRDGSWQPLANNTQPCVWLNRPWPVIVAKRKAAAAVSALASSISNNAAAEDPHWRGALAALLELRAAPKALRPSRVPLDHLAAAKGFREAYSQSGCDPPRHITLCTTSLIEKNKCEWLSEAGAVYGITPPLQCTIRESTRDCMAGVRKGDSDVVIVDSDWLVTGMRDYSLAPILHEATPIVEKTRTVVAYVRKDATVKKISELRGKRAAFPRFDGVAWHSVSQYFANKLNVPCEHFINYFSDICAPGIEQYNLTTDIVDKLTKNCVKDEENMNGELVALRSLVEGKSDVAFFSMNTYNKYKANIIHQPWAQERMEIIPICPEENKKYCFISWSNIGHVFASNKNSNMRQQEIINVFTKLDQLFGKHQPFHSAMFSMYGLFNHQMDVLFHNNTKSLASDTMLKIHPYDKIPLNFERTLTEVKNNTCQMADLTLPPEVSRGVDARLAIVLSSRGLWRNMDKNLNPQQIQDLLNDLDSDENVNEDIFPDASSDLSDAESEISDHNTESEEEAENISENEDSSDNDEQSRNSNSFYGRNRRSMTNLSKELKDMIDKFLREVGVELPEDQPAQGPK</sequence>
<evidence type="ECO:0000256" key="1">
    <source>
        <dbReference type="SAM" id="MobiDB-lite"/>
    </source>
</evidence>
<evidence type="ECO:0000259" key="3">
    <source>
        <dbReference type="PROSITE" id="PS51408"/>
    </source>
</evidence>
<feature type="chain" id="PRO_5035850917" evidence="2">
    <location>
        <begin position="20"/>
        <end position="847"/>
    </location>
</feature>
<dbReference type="GO" id="GO:0055037">
    <property type="term" value="C:recycling endosome"/>
    <property type="evidence" value="ECO:0007669"/>
    <property type="project" value="TreeGrafter"/>
</dbReference>
<dbReference type="SMART" id="SM00094">
    <property type="entry name" value="TR_FER"/>
    <property type="match status" value="1"/>
</dbReference>
<dbReference type="EMBL" id="CAJQZP010001297">
    <property type="protein sequence ID" value="CAG5036959.1"/>
    <property type="molecule type" value="Genomic_DNA"/>
</dbReference>
<dbReference type="GO" id="GO:0005615">
    <property type="term" value="C:extracellular space"/>
    <property type="evidence" value="ECO:0007669"/>
    <property type="project" value="TreeGrafter"/>
</dbReference>
<evidence type="ECO:0000256" key="2">
    <source>
        <dbReference type="SAM" id="SignalP"/>
    </source>
</evidence>
<dbReference type="PANTHER" id="PTHR11485:SF54">
    <property type="entry name" value="TRANSFERRIN"/>
    <property type="match status" value="1"/>
</dbReference>
<feature type="compositionally biased region" description="Acidic residues" evidence="1">
    <location>
        <begin position="781"/>
        <end position="798"/>
    </location>
</feature>
<dbReference type="GO" id="GO:0005769">
    <property type="term" value="C:early endosome"/>
    <property type="evidence" value="ECO:0007669"/>
    <property type="project" value="TreeGrafter"/>
</dbReference>
<dbReference type="Pfam" id="PF00405">
    <property type="entry name" value="Transferrin"/>
    <property type="match status" value="2"/>
</dbReference>
<dbReference type="InterPro" id="IPR001156">
    <property type="entry name" value="Transferrin-like_dom"/>
</dbReference>
<reference evidence="4" key="1">
    <citation type="submission" date="2021-04" db="EMBL/GenBank/DDBJ databases">
        <authorList>
            <person name="Tunstrom K."/>
        </authorList>
    </citation>
    <scope>NUCLEOTIDE SEQUENCE</scope>
</reference>
<feature type="signal peptide" evidence="2">
    <location>
        <begin position="1"/>
        <end position="19"/>
    </location>
</feature>